<accession>A0ABP0UY93</accession>
<proteinExistence type="predicted"/>
<name>A0ABP0UY93_9BRYO</name>
<feature type="region of interest" description="Disordered" evidence="1">
    <location>
        <begin position="60"/>
        <end position="86"/>
    </location>
</feature>
<evidence type="ECO:0000313" key="2">
    <source>
        <dbReference type="EMBL" id="CAK9233566.1"/>
    </source>
</evidence>
<protein>
    <submittedName>
        <fullName evidence="2">Uncharacterized protein</fullName>
    </submittedName>
</protein>
<feature type="compositionally biased region" description="Polar residues" evidence="1">
    <location>
        <begin position="60"/>
        <end position="80"/>
    </location>
</feature>
<organism evidence="2 3">
    <name type="scientific">Sphagnum troendelagicum</name>
    <dbReference type="NCBI Taxonomy" id="128251"/>
    <lineage>
        <taxon>Eukaryota</taxon>
        <taxon>Viridiplantae</taxon>
        <taxon>Streptophyta</taxon>
        <taxon>Embryophyta</taxon>
        <taxon>Bryophyta</taxon>
        <taxon>Sphagnophytina</taxon>
        <taxon>Sphagnopsida</taxon>
        <taxon>Sphagnales</taxon>
        <taxon>Sphagnaceae</taxon>
        <taxon>Sphagnum</taxon>
    </lineage>
</organism>
<reference evidence="2" key="1">
    <citation type="submission" date="2024-02" db="EMBL/GenBank/DDBJ databases">
        <authorList>
            <consortium name="ELIXIR-Norway"/>
            <consortium name="Elixir Norway"/>
        </authorList>
    </citation>
    <scope>NUCLEOTIDE SEQUENCE</scope>
</reference>
<evidence type="ECO:0000256" key="1">
    <source>
        <dbReference type="SAM" id="MobiDB-lite"/>
    </source>
</evidence>
<sequence length="86" mass="9525">MGEVVLLLGLLCWHPDPNVRPMMGYVHQVLAGNIKLPLTPFHKPIASYSTQNEIEFVDMISSSTSNEGEPSTNSSSSIHSQLDRSW</sequence>
<keyword evidence="3" id="KW-1185">Reference proteome</keyword>
<evidence type="ECO:0000313" key="3">
    <source>
        <dbReference type="Proteomes" id="UP001497512"/>
    </source>
</evidence>
<dbReference type="EMBL" id="OZ019900">
    <property type="protein sequence ID" value="CAK9233566.1"/>
    <property type="molecule type" value="Genomic_DNA"/>
</dbReference>
<dbReference type="Proteomes" id="UP001497512">
    <property type="component" value="Chromosome 8"/>
</dbReference>
<gene>
    <name evidence="2" type="ORF">CSSPTR1EN2_LOCUS21550</name>
</gene>